<keyword evidence="2" id="KW-1185">Reference proteome</keyword>
<protein>
    <recommendedName>
        <fullName evidence="3">DUF1579 domain-containing protein</fullName>
    </recommendedName>
</protein>
<dbReference type="EMBL" id="BMMD01000010">
    <property type="protein sequence ID" value="GGJ81152.1"/>
    <property type="molecule type" value="Genomic_DNA"/>
</dbReference>
<dbReference type="AlphaFoldDB" id="A0A917US77"/>
<accession>A0A917US77</accession>
<comment type="caution">
    <text evidence="1">The sequence shown here is derived from an EMBL/GenBank/DDBJ whole genome shotgun (WGS) entry which is preliminary data.</text>
</comment>
<dbReference type="Proteomes" id="UP000636956">
    <property type="component" value="Unassembled WGS sequence"/>
</dbReference>
<proteinExistence type="predicted"/>
<evidence type="ECO:0008006" key="3">
    <source>
        <dbReference type="Google" id="ProtNLM"/>
    </source>
</evidence>
<reference evidence="1" key="1">
    <citation type="journal article" date="2014" name="Int. J. Syst. Evol. Microbiol.">
        <title>Complete genome sequence of Corynebacterium casei LMG S-19264T (=DSM 44701T), isolated from a smear-ripened cheese.</title>
        <authorList>
            <consortium name="US DOE Joint Genome Institute (JGI-PGF)"/>
            <person name="Walter F."/>
            <person name="Albersmeier A."/>
            <person name="Kalinowski J."/>
            <person name="Ruckert C."/>
        </authorList>
    </citation>
    <scope>NUCLEOTIDE SEQUENCE</scope>
    <source>
        <strain evidence="1">CGMCC 1.8984</strain>
    </source>
</reference>
<sequence>MELDSTPGKLDVPVEGAFDGTHGTFECDDVIGGRDVRVRFEWRSDDPRAPEWRQSFSDDGGSSWSTNWIMRLTPAG</sequence>
<reference evidence="1" key="2">
    <citation type="submission" date="2020-09" db="EMBL/GenBank/DDBJ databases">
        <authorList>
            <person name="Sun Q."/>
            <person name="Zhou Y."/>
        </authorList>
    </citation>
    <scope>NUCLEOTIDE SEQUENCE</scope>
    <source>
        <strain evidence="1">CGMCC 1.8984</strain>
    </source>
</reference>
<evidence type="ECO:0000313" key="1">
    <source>
        <dbReference type="EMBL" id="GGJ81152.1"/>
    </source>
</evidence>
<name>A0A917US77_9MICO</name>
<evidence type="ECO:0000313" key="2">
    <source>
        <dbReference type="Proteomes" id="UP000636956"/>
    </source>
</evidence>
<gene>
    <name evidence="1" type="ORF">GCM10011372_19440</name>
</gene>
<organism evidence="1 2">
    <name type="scientific">Agromyces bauzanensis</name>
    <dbReference type="NCBI Taxonomy" id="1308924"/>
    <lineage>
        <taxon>Bacteria</taxon>
        <taxon>Bacillati</taxon>
        <taxon>Actinomycetota</taxon>
        <taxon>Actinomycetes</taxon>
        <taxon>Micrococcales</taxon>
        <taxon>Microbacteriaceae</taxon>
        <taxon>Agromyces</taxon>
    </lineage>
</organism>